<organism evidence="1 2">
    <name type="scientific">Teratosphaeria destructans</name>
    <dbReference type="NCBI Taxonomy" id="418781"/>
    <lineage>
        <taxon>Eukaryota</taxon>
        <taxon>Fungi</taxon>
        <taxon>Dikarya</taxon>
        <taxon>Ascomycota</taxon>
        <taxon>Pezizomycotina</taxon>
        <taxon>Dothideomycetes</taxon>
        <taxon>Dothideomycetidae</taxon>
        <taxon>Mycosphaerellales</taxon>
        <taxon>Teratosphaeriaceae</taxon>
        <taxon>Teratosphaeria</taxon>
    </lineage>
</organism>
<protein>
    <submittedName>
        <fullName evidence="1">Uncharacterized protein</fullName>
    </submittedName>
</protein>
<keyword evidence="2" id="KW-1185">Reference proteome</keyword>
<name>A0A9W7T2T1_9PEZI</name>
<dbReference type="InterPro" id="IPR016039">
    <property type="entry name" value="Thiolase-like"/>
</dbReference>
<evidence type="ECO:0000313" key="1">
    <source>
        <dbReference type="EMBL" id="KAH9845756.1"/>
    </source>
</evidence>
<dbReference type="OrthoDB" id="3940576at2759"/>
<sequence length="332" mass="36361">MPTPNIHIAGVGISEGLDPVAATTKALLDAGIVYGDVDLSFSGWMNQKRQVQESSLKLLARHQPRVLSVKNRSLLFVAAQSIRSRDANCTLLVGIDQAPDKRNGAKPPTVAVAIVLVSDLFLTSHAYLKDAAICIRSLVLASPEHPESHRDAVREALRGARIEAKDIQLVESQHGPSSQRALSDFCVAQLRIPLERSAPNAESSGLASLCGLVWRFRGWTDNDRSSTESRDQIHTCLQYVPSKDGSASVLIVKRSDEKRAPAWSDIKHLRDGRERLGHNPALETRRITIEDLLAVTAQDKFTSTGDKILPVESFQHLRLPSKDGDRAALARL</sequence>
<reference evidence="1 2" key="2">
    <citation type="journal article" date="2021" name="Curr. Genet.">
        <title>Genetic response to nitrogen starvation in the aggressive Eucalyptus foliar pathogen Teratosphaeria destructans.</title>
        <authorList>
            <person name="Havenga M."/>
            <person name="Wingfield B.D."/>
            <person name="Wingfield M.J."/>
            <person name="Dreyer L.L."/>
            <person name="Roets F."/>
            <person name="Aylward J."/>
        </authorList>
    </citation>
    <scope>NUCLEOTIDE SEQUENCE [LARGE SCALE GENOMIC DNA]</scope>
    <source>
        <strain evidence="1">CMW44962</strain>
    </source>
</reference>
<proteinExistence type="predicted"/>
<reference evidence="1 2" key="1">
    <citation type="journal article" date="2018" name="IMA Fungus">
        <title>IMA Genome-F 10: Nine draft genome sequences of Claviceps purpurea s.lat., including C. arundinis, C. humidiphila, and C. cf. spartinae, pseudomolecules for the pitch canker pathogen Fusarium circinatum, draft genome of Davidsoniella eucalypti, Grosmannia galeiformis, Quambalaria eucalypti, and Teratosphaeria destructans.</title>
        <authorList>
            <person name="Wingfield B.D."/>
            <person name="Liu M."/>
            <person name="Nguyen H.D."/>
            <person name="Lane F.A."/>
            <person name="Morgan S.W."/>
            <person name="De Vos L."/>
            <person name="Wilken P.M."/>
            <person name="Duong T.A."/>
            <person name="Aylward J."/>
            <person name="Coetzee M.P."/>
            <person name="Dadej K."/>
            <person name="De Beer Z.W."/>
            <person name="Findlay W."/>
            <person name="Havenga M."/>
            <person name="Kolarik M."/>
            <person name="Menzies J.G."/>
            <person name="Naidoo K."/>
            <person name="Pochopski O."/>
            <person name="Shoukouhi P."/>
            <person name="Santana Q.C."/>
            <person name="Seifert K.A."/>
            <person name="Soal N."/>
            <person name="Steenkamp E.T."/>
            <person name="Tatham C.T."/>
            <person name="van der Nest M.A."/>
            <person name="Wingfield M.J."/>
        </authorList>
    </citation>
    <scope>NUCLEOTIDE SEQUENCE [LARGE SCALE GENOMIC DNA]</scope>
    <source>
        <strain evidence="1">CMW44962</strain>
    </source>
</reference>
<dbReference type="Proteomes" id="UP001138500">
    <property type="component" value="Unassembled WGS sequence"/>
</dbReference>
<dbReference type="SUPFAM" id="SSF53901">
    <property type="entry name" value="Thiolase-like"/>
    <property type="match status" value="1"/>
</dbReference>
<evidence type="ECO:0000313" key="2">
    <source>
        <dbReference type="Proteomes" id="UP001138500"/>
    </source>
</evidence>
<accession>A0A9W7T2T1</accession>
<dbReference type="GO" id="GO:0016746">
    <property type="term" value="F:acyltransferase activity"/>
    <property type="evidence" value="ECO:0007669"/>
    <property type="project" value="InterPro"/>
</dbReference>
<comment type="caution">
    <text evidence="1">The sequence shown here is derived from an EMBL/GenBank/DDBJ whole genome shotgun (WGS) entry which is preliminary data.</text>
</comment>
<dbReference type="AlphaFoldDB" id="A0A9W7T2T1"/>
<gene>
    <name evidence="1" type="ORF">Tdes44962_MAKER01187</name>
</gene>
<dbReference type="EMBL" id="RIBY02000002">
    <property type="protein sequence ID" value="KAH9845756.1"/>
    <property type="molecule type" value="Genomic_DNA"/>
</dbReference>